<dbReference type="InterPro" id="IPR011032">
    <property type="entry name" value="GroES-like_sf"/>
</dbReference>
<dbReference type="SUPFAM" id="SSF51735">
    <property type="entry name" value="NAD(P)-binding Rossmann-fold domains"/>
    <property type="match status" value="1"/>
</dbReference>
<protein>
    <recommendedName>
        <fullName evidence="6">Enoyl reductase (ER) domain-containing protein</fullName>
    </recommendedName>
</protein>
<reference evidence="4 5" key="1">
    <citation type="submission" date="2018-11" db="EMBL/GenBank/DDBJ databases">
        <title>Genome assembly of Steccherinum ochraceum LE-BIN_3174, the white-rot fungus of the Steccherinaceae family (The Residual Polyporoid clade, Polyporales, Basidiomycota).</title>
        <authorList>
            <person name="Fedorova T.V."/>
            <person name="Glazunova O.A."/>
            <person name="Landesman E.O."/>
            <person name="Moiseenko K.V."/>
            <person name="Psurtseva N.V."/>
            <person name="Savinova O.S."/>
            <person name="Shakhova N.V."/>
            <person name="Tyazhelova T.V."/>
            <person name="Vasina D.V."/>
        </authorList>
    </citation>
    <scope>NUCLEOTIDE SEQUENCE [LARGE SCALE GENOMIC DNA]</scope>
    <source>
        <strain evidence="4 5">LE-BIN_3174</strain>
    </source>
</reference>
<dbReference type="InterPro" id="IPR041694">
    <property type="entry name" value="ADH_N_2"/>
</dbReference>
<evidence type="ECO:0008006" key="6">
    <source>
        <dbReference type="Google" id="ProtNLM"/>
    </source>
</evidence>
<dbReference type="AlphaFoldDB" id="A0A4R0RBT0"/>
<dbReference type="Gene3D" id="3.40.50.720">
    <property type="entry name" value="NAD(P)-binding Rossmann-like Domain"/>
    <property type="match status" value="1"/>
</dbReference>
<dbReference type="Proteomes" id="UP000292702">
    <property type="component" value="Unassembled WGS sequence"/>
</dbReference>
<dbReference type="GO" id="GO:0016628">
    <property type="term" value="F:oxidoreductase activity, acting on the CH-CH group of donors, NAD or NADP as acceptor"/>
    <property type="evidence" value="ECO:0007669"/>
    <property type="project" value="InterPro"/>
</dbReference>
<gene>
    <name evidence="4" type="ORF">EIP91_003580</name>
</gene>
<feature type="domain" description="Oxidoreductase N-terminal" evidence="3">
    <location>
        <begin position="42"/>
        <end position="116"/>
    </location>
</feature>
<dbReference type="InterPro" id="IPR036291">
    <property type="entry name" value="NAD(P)-bd_dom_sf"/>
</dbReference>
<feature type="domain" description="Alcohol dehydrogenase-like C-terminal" evidence="2">
    <location>
        <begin position="178"/>
        <end position="300"/>
    </location>
</feature>
<proteinExistence type="predicted"/>
<accession>A0A4R0RBT0</accession>
<dbReference type="PANTHER" id="PTHR43205">
    <property type="entry name" value="PROSTAGLANDIN REDUCTASE"/>
    <property type="match status" value="1"/>
</dbReference>
<dbReference type="PANTHER" id="PTHR43205:SF7">
    <property type="entry name" value="PROSTAGLANDIN REDUCTASE 1"/>
    <property type="match status" value="1"/>
</dbReference>
<evidence type="ECO:0000313" key="4">
    <source>
        <dbReference type="EMBL" id="TCD64832.1"/>
    </source>
</evidence>
<evidence type="ECO:0000259" key="3">
    <source>
        <dbReference type="Pfam" id="PF16884"/>
    </source>
</evidence>
<dbReference type="EMBL" id="RWJN01000212">
    <property type="protein sequence ID" value="TCD64832.1"/>
    <property type="molecule type" value="Genomic_DNA"/>
</dbReference>
<organism evidence="4 5">
    <name type="scientific">Steccherinum ochraceum</name>
    <dbReference type="NCBI Taxonomy" id="92696"/>
    <lineage>
        <taxon>Eukaryota</taxon>
        <taxon>Fungi</taxon>
        <taxon>Dikarya</taxon>
        <taxon>Basidiomycota</taxon>
        <taxon>Agaricomycotina</taxon>
        <taxon>Agaricomycetes</taxon>
        <taxon>Polyporales</taxon>
        <taxon>Steccherinaceae</taxon>
        <taxon>Steccherinum</taxon>
    </lineage>
</organism>
<keyword evidence="1" id="KW-0560">Oxidoreductase</keyword>
<evidence type="ECO:0000313" key="5">
    <source>
        <dbReference type="Proteomes" id="UP000292702"/>
    </source>
</evidence>
<dbReference type="Pfam" id="PF00107">
    <property type="entry name" value="ADH_zinc_N"/>
    <property type="match status" value="1"/>
</dbReference>
<dbReference type="SUPFAM" id="SSF50129">
    <property type="entry name" value="GroES-like"/>
    <property type="match status" value="1"/>
</dbReference>
<comment type="caution">
    <text evidence="4">The sequence shown here is derived from an EMBL/GenBank/DDBJ whole genome shotgun (WGS) entry which is preliminary data.</text>
</comment>
<dbReference type="InterPro" id="IPR013149">
    <property type="entry name" value="ADH-like_C"/>
</dbReference>
<dbReference type="Gene3D" id="3.90.180.10">
    <property type="entry name" value="Medium-chain alcohol dehydrogenases, catalytic domain"/>
    <property type="match status" value="1"/>
</dbReference>
<dbReference type="InterPro" id="IPR045010">
    <property type="entry name" value="MDR_fam"/>
</dbReference>
<dbReference type="OrthoDB" id="809632at2759"/>
<evidence type="ECO:0000259" key="2">
    <source>
        <dbReference type="Pfam" id="PF00107"/>
    </source>
</evidence>
<dbReference type="CDD" id="cd05288">
    <property type="entry name" value="PGDH"/>
    <property type="match status" value="1"/>
</dbReference>
<name>A0A4R0RBT0_9APHY</name>
<dbReference type="Pfam" id="PF16884">
    <property type="entry name" value="ADH_N_2"/>
    <property type="match status" value="1"/>
</dbReference>
<sequence length="356" mass="39198">MPTVTNARLLYVAHPTANEFPKAGVHFKYVEEKIDLDKVAIPDSVLVKILVLGSDPFIRLRMRDPSVPWTFGPLAIGHPVDNFAIGIVVRSEKSEFKPGDYVYGFLTFENYAIFPGPPELQHSLKFLKKFDKHPDILASIYVGVLGMPGETAYAAWRAYVNEKAKTSKTIFINSAAGGVGSFVLQYARYTNPHLKTIVSAGSQDKLDMLKDFGADVVFNYKTTDTAKVLAEHGPIDIAWDHVGGAVLDAALANMNFFGLIIRAGTANGYNQEETGVKNIKVMMEKALRKQGILIGISDDMIEGAKGFTEEVTKLYLEGKIKTRETMYYGIKEASKALIDTQHGHILGKPVIIVADK</sequence>
<keyword evidence="5" id="KW-1185">Reference proteome</keyword>
<evidence type="ECO:0000256" key="1">
    <source>
        <dbReference type="ARBA" id="ARBA00023002"/>
    </source>
</evidence>